<keyword evidence="3" id="KW-1185">Reference proteome</keyword>
<comment type="caution">
    <text evidence="2">The sequence shown here is derived from an EMBL/GenBank/DDBJ whole genome shotgun (WGS) entry which is preliminary data.</text>
</comment>
<dbReference type="EMBL" id="JBHSON010000007">
    <property type="protein sequence ID" value="MFC5745383.1"/>
    <property type="molecule type" value="Genomic_DNA"/>
</dbReference>
<evidence type="ECO:0008006" key="4">
    <source>
        <dbReference type="Google" id="ProtNLM"/>
    </source>
</evidence>
<accession>A0ABW0ZS46</accession>
<feature type="transmembrane region" description="Helical" evidence="1">
    <location>
        <begin position="35"/>
        <end position="54"/>
    </location>
</feature>
<organism evidence="2 3">
    <name type="scientific">Actinomadura rugatobispora</name>
    <dbReference type="NCBI Taxonomy" id="1994"/>
    <lineage>
        <taxon>Bacteria</taxon>
        <taxon>Bacillati</taxon>
        <taxon>Actinomycetota</taxon>
        <taxon>Actinomycetes</taxon>
        <taxon>Streptosporangiales</taxon>
        <taxon>Thermomonosporaceae</taxon>
        <taxon>Actinomadura</taxon>
    </lineage>
</organism>
<dbReference type="Proteomes" id="UP001596074">
    <property type="component" value="Unassembled WGS sequence"/>
</dbReference>
<dbReference type="RefSeq" id="WP_378281006.1">
    <property type="nucleotide sequence ID" value="NZ_JBHSON010000007.1"/>
</dbReference>
<keyword evidence="1" id="KW-1133">Transmembrane helix</keyword>
<gene>
    <name evidence="2" type="ORF">ACFPZN_07190</name>
</gene>
<sequence length="195" mass="20618">MELWSAVRVVRAAAFSVTCAGLAAVGHLAGGGKVAPSLLTAGFVLMFVPALMLTRRERTIGEILPAVAICEVGLHLLLSRCCAPQGTAAAADAAASHGTAVHDADGSSGFGMLLMHAVAVLITSWWLEQGEAALCSFVRCVAAWALRTLVWLRPPAPYGAAPSRPFFWQRHPVPARVLRHVMARRGPPARRIALV</sequence>
<evidence type="ECO:0000313" key="2">
    <source>
        <dbReference type="EMBL" id="MFC5745383.1"/>
    </source>
</evidence>
<evidence type="ECO:0000256" key="1">
    <source>
        <dbReference type="SAM" id="Phobius"/>
    </source>
</evidence>
<keyword evidence="1" id="KW-0812">Transmembrane</keyword>
<evidence type="ECO:0000313" key="3">
    <source>
        <dbReference type="Proteomes" id="UP001596074"/>
    </source>
</evidence>
<name>A0ABW0ZS46_9ACTN</name>
<feature type="transmembrane region" description="Helical" evidence="1">
    <location>
        <begin position="12"/>
        <end position="29"/>
    </location>
</feature>
<reference evidence="3" key="1">
    <citation type="journal article" date="2019" name="Int. J. Syst. Evol. Microbiol.">
        <title>The Global Catalogue of Microorganisms (GCM) 10K type strain sequencing project: providing services to taxonomists for standard genome sequencing and annotation.</title>
        <authorList>
            <consortium name="The Broad Institute Genomics Platform"/>
            <consortium name="The Broad Institute Genome Sequencing Center for Infectious Disease"/>
            <person name="Wu L."/>
            <person name="Ma J."/>
        </authorList>
    </citation>
    <scope>NUCLEOTIDE SEQUENCE [LARGE SCALE GENOMIC DNA]</scope>
    <source>
        <strain evidence="3">KCTC 42087</strain>
    </source>
</reference>
<keyword evidence="1" id="KW-0472">Membrane</keyword>
<proteinExistence type="predicted"/>
<protein>
    <recommendedName>
        <fullName evidence="4">MFS transporter</fullName>
    </recommendedName>
</protein>